<evidence type="ECO:0000313" key="5">
    <source>
        <dbReference type="Proteomes" id="UP000813444"/>
    </source>
</evidence>
<dbReference type="InterPro" id="IPR051410">
    <property type="entry name" value="Ferric/Cupric_Reductase"/>
</dbReference>
<feature type="transmembrane region" description="Helical" evidence="2">
    <location>
        <begin position="16"/>
        <end position="35"/>
    </location>
</feature>
<reference evidence="4" key="1">
    <citation type="journal article" date="2021" name="Nat. Commun.">
        <title>Genetic determinants of endophytism in the Arabidopsis root mycobiome.</title>
        <authorList>
            <person name="Mesny F."/>
            <person name="Miyauchi S."/>
            <person name="Thiergart T."/>
            <person name="Pickel B."/>
            <person name="Atanasova L."/>
            <person name="Karlsson M."/>
            <person name="Huettel B."/>
            <person name="Barry K.W."/>
            <person name="Haridas S."/>
            <person name="Chen C."/>
            <person name="Bauer D."/>
            <person name="Andreopoulos W."/>
            <person name="Pangilinan J."/>
            <person name="LaButti K."/>
            <person name="Riley R."/>
            <person name="Lipzen A."/>
            <person name="Clum A."/>
            <person name="Drula E."/>
            <person name="Henrissat B."/>
            <person name="Kohler A."/>
            <person name="Grigoriev I.V."/>
            <person name="Martin F.M."/>
            <person name="Hacquard S."/>
        </authorList>
    </citation>
    <scope>NUCLEOTIDE SEQUENCE</scope>
    <source>
        <strain evidence="4">MPI-CAGE-CH-0235</strain>
    </source>
</reference>
<dbReference type="CDD" id="cd06186">
    <property type="entry name" value="NOX_Duox_like_FAD_NADP"/>
    <property type="match status" value="1"/>
</dbReference>
<proteinExistence type="predicted"/>
<dbReference type="Gene3D" id="3.40.50.80">
    <property type="entry name" value="Nucleotide-binding domain of ferredoxin-NADP reductase (FNR) module"/>
    <property type="match status" value="1"/>
</dbReference>
<feature type="transmembrane region" description="Helical" evidence="2">
    <location>
        <begin position="116"/>
        <end position="137"/>
    </location>
</feature>
<dbReference type="GO" id="GO:0005886">
    <property type="term" value="C:plasma membrane"/>
    <property type="evidence" value="ECO:0007669"/>
    <property type="project" value="TreeGrafter"/>
</dbReference>
<feature type="transmembrane region" description="Helical" evidence="2">
    <location>
        <begin position="47"/>
        <end position="65"/>
    </location>
</feature>
<dbReference type="EMBL" id="JAGPNK010000038">
    <property type="protein sequence ID" value="KAH7303195.1"/>
    <property type="molecule type" value="Genomic_DNA"/>
</dbReference>
<dbReference type="Proteomes" id="UP000813444">
    <property type="component" value="Unassembled WGS sequence"/>
</dbReference>
<organism evidence="4 5">
    <name type="scientific">Stachybotrys elegans</name>
    <dbReference type="NCBI Taxonomy" id="80388"/>
    <lineage>
        <taxon>Eukaryota</taxon>
        <taxon>Fungi</taxon>
        <taxon>Dikarya</taxon>
        <taxon>Ascomycota</taxon>
        <taxon>Pezizomycotina</taxon>
        <taxon>Sordariomycetes</taxon>
        <taxon>Hypocreomycetidae</taxon>
        <taxon>Hypocreales</taxon>
        <taxon>Stachybotryaceae</taxon>
        <taxon>Stachybotrys</taxon>
    </lineage>
</organism>
<comment type="caution">
    <text evidence="4">The sequence shown here is derived from an EMBL/GenBank/DDBJ whole genome shotgun (WGS) entry which is preliminary data.</text>
</comment>
<dbReference type="GO" id="GO:0006879">
    <property type="term" value="P:intracellular iron ion homeostasis"/>
    <property type="evidence" value="ECO:0007669"/>
    <property type="project" value="TreeGrafter"/>
</dbReference>
<dbReference type="AlphaFoldDB" id="A0A8K0SGM2"/>
<sequence length="332" mass="37084">LLHRHRFFGPWTTAEFVVQSGYVIANLVSISFNASSVSMASLCAGRLALFNMIPLFLSPDLAFLADSLGLPLRVFRKVHCSSGVMTMMMTLVHGGLAILLAVVLSARLLRKMLYEGFLRIHQALAIFAASLICRHLLAVPDFSWLYLYVYASVACCLNIFYLALTLYRNVARGKPFPRASLKSQGGGTTIIVDLPRPIHIDAGQYVNLWIWAPKISFWTCMQSHPFTVASWSPDGQVRLELFAKSRRGLTSKMTGTPQTDTSNVPWLKCLAFFSGPHGSRIDISDYKSAIMVASDYGIVAMLPFLQKFVYGYKFFTGRICRIHIIWHIKTSG</sequence>
<accession>A0A8K0SGM2</accession>
<feature type="non-terminal residue" evidence="4">
    <location>
        <position position="332"/>
    </location>
</feature>
<evidence type="ECO:0000313" key="4">
    <source>
        <dbReference type="EMBL" id="KAH7303195.1"/>
    </source>
</evidence>
<keyword evidence="1" id="KW-0813">Transport</keyword>
<dbReference type="GO" id="GO:0000293">
    <property type="term" value="F:ferric-chelate reductase activity"/>
    <property type="evidence" value="ECO:0007669"/>
    <property type="project" value="TreeGrafter"/>
</dbReference>
<evidence type="ECO:0000256" key="1">
    <source>
        <dbReference type="ARBA" id="ARBA00022448"/>
    </source>
</evidence>
<keyword evidence="2" id="KW-0812">Transmembrane</keyword>
<dbReference type="InterPro" id="IPR013112">
    <property type="entry name" value="FAD-bd_8"/>
</dbReference>
<gene>
    <name evidence="4" type="ORF">B0I35DRAFT_334630</name>
</gene>
<feature type="transmembrane region" description="Helical" evidence="2">
    <location>
        <begin position="143"/>
        <end position="164"/>
    </location>
</feature>
<dbReference type="InterPro" id="IPR039261">
    <property type="entry name" value="FNR_nucleotide-bd"/>
</dbReference>
<dbReference type="PANTHER" id="PTHR32361">
    <property type="entry name" value="FERRIC/CUPRIC REDUCTASE TRANSMEMBRANE COMPONENT"/>
    <property type="match status" value="1"/>
</dbReference>
<keyword evidence="2" id="KW-1133">Transmembrane helix</keyword>
<evidence type="ECO:0000256" key="2">
    <source>
        <dbReference type="SAM" id="Phobius"/>
    </source>
</evidence>
<dbReference type="Pfam" id="PF08022">
    <property type="entry name" value="FAD_binding_8"/>
    <property type="match status" value="1"/>
</dbReference>
<dbReference type="PANTHER" id="PTHR32361:SF26">
    <property type="entry name" value="FAD-BINDING 8 DOMAIN-CONTAINING PROTEIN-RELATED"/>
    <property type="match status" value="1"/>
</dbReference>
<keyword evidence="5" id="KW-1185">Reference proteome</keyword>
<feature type="domain" description="FAD-binding 8" evidence="3">
    <location>
        <begin position="188"/>
        <end position="256"/>
    </location>
</feature>
<dbReference type="GO" id="GO:0006826">
    <property type="term" value="P:iron ion transport"/>
    <property type="evidence" value="ECO:0007669"/>
    <property type="project" value="TreeGrafter"/>
</dbReference>
<feature type="non-terminal residue" evidence="4">
    <location>
        <position position="1"/>
    </location>
</feature>
<dbReference type="OrthoDB" id="4494341at2759"/>
<name>A0A8K0SGM2_9HYPO</name>
<keyword evidence="2" id="KW-0472">Membrane</keyword>
<evidence type="ECO:0000259" key="3">
    <source>
        <dbReference type="Pfam" id="PF08022"/>
    </source>
</evidence>
<dbReference type="GO" id="GO:0015677">
    <property type="term" value="P:copper ion import"/>
    <property type="evidence" value="ECO:0007669"/>
    <property type="project" value="TreeGrafter"/>
</dbReference>
<feature type="transmembrane region" description="Helical" evidence="2">
    <location>
        <begin position="85"/>
        <end position="104"/>
    </location>
</feature>
<protein>
    <recommendedName>
        <fullName evidence="3">FAD-binding 8 domain-containing protein</fullName>
    </recommendedName>
</protein>